<feature type="transmembrane region" description="Helical" evidence="6">
    <location>
        <begin position="187"/>
        <end position="213"/>
    </location>
</feature>
<evidence type="ECO:0000313" key="9">
    <source>
        <dbReference type="Proteomes" id="UP000649753"/>
    </source>
</evidence>
<keyword evidence="2 6" id="KW-0812">Transmembrane</keyword>
<dbReference type="Gene3D" id="1.20.1250.20">
    <property type="entry name" value="MFS general substrate transporter like domains"/>
    <property type="match status" value="2"/>
</dbReference>
<evidence type="ECO:0000256" key="1">
    <source>
        <dbReference type="ARBA" id="ARBA00004651"/>
    </source>
</evidence>
<dbReference type="InterPro" id="IPR050327">
    <property type="entry name" value="Proton-linked_MCT"/>
</dbReference>
<dbReference type="Pfam" id="PF07690">
    <property type="entry name" value="MFS_1"/>
    <property type="match status" value="1"/>
</dbReference>
<gene>
    <name evidence="8" type="ORF">H4W31_005919</name>
</gene>
<dbReference type="AlphaFoldDB" id="A0A927MBV6"/>
<sequence>MPLLSALDHQHTVAKPGYSRWLIPPAALAVHLCIGQAYATSVYKNSLIAHFDASQTAIGVIFSIAIVMLGLSAAVGGTWVEANGPRKAMFVSACFWATGFLVGALGIATGQLWLVYLGYGFLGGIGLGIGYISPVSTLIKWFPDRPGLATGLAIMGFGGGAMLASPLSRQLLSFYDPGYDPSNSASVASGGALVGLFVTLGVGYFAIMMFGVFNVRVPAPGWRPAGFDPATVAAKPLVTTAHVSATNAIRTRSFWLLWIVLFCNVTAGIGILEQASPMIQDFFRENGTSTVTIAAAGGFVGLLSLFNMAGRFAWSSTSDIIGRKPIYMVYLGVGMVLYALLALIGSTATALFVLLACVILSFYGGGFATVPAYLRDLFGTYQVGAIHGRLLTAWSAAGIAGPLIINGFLDAQGKPGTLTASAYQPALFTMVGVLAIGFVANLLIRPVPDRFHEPATPVGGPGPATTVGDRSTTASDTGVDSAGSVGTERSTTR</sequence>
<feature type="compositionally biased region" description="Polar residues" evidence="5">
    <location>
        <begin position="469"/>
        <end position="478"/>
    </location>
</feature>
<dbReference type="PROSITE" id="PS50850">
    <property type="entry name" value="MFS"/>
    <property type="match status" value="1"/>
</dbReference>
<keyword evidence="3 6" id="KW-1133">Transmembrane helix</keyword>
<feature type="transmembrane region" description="Helical" evidence="6">
    <location>
        <begin position="350"/>
        <end position="374"/>
    </location>
</feature>
<feature type="region of interest" description="Disordered" evidence="5">
    <location>
        <begin position="453"/>
        <end position="493"/>
    </location>
</feature>
<dbReference type="GO" id="GO:0022857">
    <property type="term" value="F:transmembrane transporter activity"/>
    <property type="evidence" value="ECO:0007669"/>
    <property type="project" value="InterPro"/>
</dbReference>
<evidence type="ECO:0000256" key="5">
    <source>
        <dbReference type="SAM" id="MobiDB-lite"/>
    </source>
</evidence>
<feature type="domain" description="Major facilitator superfamily (MFS) profile" evidence="7">
    <location>
        <begin position="1"/>
        <end position="449"/>
    </location>
</feature>
<feature type="transmembrane region" description="Helical" evidence="6">
    <location>
        <begin position="147"/>
        <end position="167"/>
    </location>
</feature>
<dbReference type="Proteomes" id="UP000649753">
    <property type="component" value="Unassembled WGS sequence"/>
</dbReference>
<evidence type="ECO:0000259" key="7">
    <source>
        <dbReference type="PROSITE" id="PS50850"/>
    </source>
</evidence>
<feature type="transmembrane region" description="Helical" evidence="6">
    <location>
        <begin position="88"/>
        <end position="107"/>
    </location>
</feature>
<feature type="compositionally biased region" description="Low complexity" evidence="5">
    <location>
        <begin position="454"/>
        <end position="468"/>
    </location>
</feature>
<dbReference type="PANTHER" id="PTHR11360:SF317">
    <property type="entry name" value="MAJOR FACILITATOR SUPERFAMILY (MFS) PROFILE DOMAIN-CONTAINING PROTEIN-RELATED"/>
    <property type="match status" value="1"/>
</dbReference>
<dbReference type="InterPro" id="IPR020846">
    <property type="entry name" value="MFS_dom"/>
</dbReference>
<feature type="transmembrane region" description="Helical" evidence="6">
    <location>
        <begin position="425"/>
        <end position="444"/>
    </location>
</feature>
<keyword evidence="4 6" id="KW-0472">Membrane</keyword>
<feature type="transmembrane region" description="Helical" evidence="6">
    <location>
        <begin position="58"/>
        <end position="76"/>
    </location>
</feature>
<dbReference type="InterPro" id="IPR036259">
    <property type="entry name" value="MFS_trans_sf"/>
</dbReference>
<evidence type="ECO:0000313" key="8">
    <source>
        <dbReference type="EMBL" id="MBE1490281.1"/>
    </source>
</evidence>
<feature type="transmembrane region" description="Helical" evidence="6">
    <location>
        <begin position="21"/>
        <end position="38"/>
    </location>
</feature>
<dbReference type="EMBL" id="JADBEB010000001">
    <property type="protein sequence ID" value="MBE1490281.1"/>
    <property type="molecule type" value="Genomic_DNA"/>
</dbReference>
<evidence type="ECO:0000256" key="3">
    <source>
        <dbReference type="ARBA" id="ARBA00022989"/>
    </source>
</evidence>
<feature type="transmembrane region" description="Helical" evidence="6">
    <location>
        <begin position="326"/>
        <end position="344"/>
    </location>
</feature>
<keyword evidence="9" id="KW-1185">Reference proteome</keyword>
<dbReference type="GO" id="GO:0005886">
    <property type="term" value="C:plasma membrane"/>
    <property type="evidence" value="ECO:0007669"/>
    <property type="project" value="UniProtKB-SubCell"/>
</dbReference>
<reference evidence="8" key="1">
    <citation type="submission" date="2020-10" db="EMBL/GenBank/DDBJ databases">
        <title>Sequencing the genomes of 1000 actinobacteria strains.</title>
        <authorList>
            <person name="Klenk H.-P."/>
        </authorList>
    </citation>
    <scope>NUCLEOTIDE SEQUENCE</scope>
    <source>
        <strain evidence="8">DSM 46832</strain>
    </source>
</reference>
<comment type="subcellular location">
    <subcellularLocation>
        <location evidence="1">Cell membrane</location>
        <topology evidence="1">Multi-pass membrane protein</topology>
    </subcellularLocation>
</comment>
<name>A0A927MBV6_9ACTN</name>
<protein>
    <submittedName>
        <fullName evidence="8">MFS family permease</fullName>
    </submittedName>
</protein>
<dbReference type="CDD" id="cd17353">
    <property type="entry name" value="MFS_OFA_like"/>
    <property type="match status" value="1"/>
</dbReference>
<comment type="caution">
    <text evidence="8">The sequence shown here is derived from an EMBL/GenBank/DDBJ whole genome shotgun (WGS) entry which is preliminary data.</text>
</comment>
<proteinExistence type="predicted"/>
<feature type="transmembrane region" description="Helical" evidence="6">
    <location>
        <begin position="254"/>
        <end position="272"/>
    </location>
</feature>
<dbReference type="InterPro" id="IPR011701">
    <property type="entry name" value="MFS"/>
</dbReference>
<organism evidence="8 9">
    <name type="scientific">Plantactinospora soyae</name>
    <dbReference type="NCBI Taxonomy" id="1544732"/>
    <lineage>
        <taxon>Bacteria</taxon>
        <taxon>Bacillati</taxon>
        <taxon>Actinomycetota</taxon>
        <taxon>Actinomycetes</taxon>
        <taxon>Micromonosporales</taxon>
        <taxon>Micromonosporaceae</taxon>
        <taxon>Plantactinospora</taxon>
    </lineage>
</organism>
<feature type="transmembrane region" description="Helical" evidence="6">
    <location>
        <begin position="292"/>
        <end position="314"/>
    </location>
</feature>
<evidence type="ECO:0000256" key="2">
    <source>
        <dbReference type="ARBA" id="ARBA00022692"/>
    </source>
</evidence>
<accession>A0A927MBV6</accession>
<feature type="transmembrane region" description="Helical" evidence="6">
    <location>
        <begin position="113"/>
        <end position="135"/>
    </location>
</feature>
<dbReference type="PANTHER" id="PTHR11360">
    <property type="entry name" value="MONOCARBOXYLATE TRANSPORTER"/>
    <property type="match status" value="1"/>
</dbReference>
<dbReference type="SUPFAM" id="SSF103473">
    <property type="entry name" value="MFS general substrate transporter"/>
    <property type="match status" value="1"/>
</dbReference>
<evidence type="ECO:0000256" key="6">
    <source>
        <dbReference type="SAM" id="Phobius"/>
    </source>
</evidence>
<feature type="transmembrane region" description="Helical" evidence="6">
    <location>
        <begin position="386"/>
        <end position="405"/>
    </location>
</feature>
<evidence type="ECO:0000256" key="4">
    <source>
        <dbReference type="ARBA" id="ARBA00023136"/>
    </source>
</evidence>